<keyword evidence="5" id="KW-0648">Protein biosynthesis</keyword>
<dbReference type="GO" id="GO:0032544">
    <property type="term" value="P:plastid translation"/>
    <property type="evidence" value="ECO:0007669"/>
    <property type="project" value="TreeGrafter"/>
</dbReference>
<dbReference type="Gene3D" id="3.30.160.20">
    <property type="match status" value="1"/>
</dbReference>
<evidence type="ECO:0000256" key="1">
    <source>
        <dbReference type="ARBA" id="ARBA00010835"/>
    </source>
</evidence>
<feature type="repeat" description="PPR" evidence="6">
    <location>
        <begin position="155"/>
        <end position="189"/>
    </location>
</feature>
<sequence>MFESPIGARPTRRHSVAYNQLMKAFGHAGKVDQVLKLLREMKESGLNPNVFCYNTAINALVLKDHRIEAEVLFEEMISSGARPNVASYNILVKLHSCYSFQFDKACIVMEDMARHGCRPDSTTYSTLIAGLCRAGRIEKVSDVLDVMSREKCPPSVWTFTPIVQGYCLEGKIDEARWVMGLMEKEHCPPNVVTYNILVEALCKIGRFDQVEKILDEHTEREALGQFEVMCKNGLCPTDVSLNIYLDCLCRESRVLEAKYLLDRSSRDVGVAGYKHSHERLSSVGRWWDVLKLFVDMVKLADPDIVSNPTEYQKIAQSMAELDEVVSLYRKFKDCEKQIEEAKALAKEDGDDPEMGEMIAYEIETLSNQMKELEEKLKLRLIPSDPLDSRNILLEVRAGTGGDEAGIWAGDLVRMYQKYSELNSWKFAPVSCSEAEKGGYKTFVMEIKGKWVYSKLKYESGVHRVQRVPQTETQGRVHTSTATVAIMPEVSEECPLFCFSVSLLSALNTLVLWADEVEVEIYPKEIELTTARSGGAGGQNVNKVETAVDLFHKPTGIMIFCTEERSQLQNRIRALQLLHAKLVTDHRLKMNFELTSFLSGYIETAVQECAALEIWNKRSFWKKWQSPSALPVLKPSTGLMQDYISIN</sequence>
<dbReference type="InterPro" id="IPR005139">
    <property type="entry name" value="PCRF"/>
</dbReference>
<dbReference type="Gene3D" id="1.25.40.10">
    <property type="entry name" value="Tetratricopeptide repeat domain"/>
    <property type="match status" value="2"/>
</dbReference>
<dbReference type="SUPFAM" id="SSF75620">
    <property type="entry name" value="Release factor"/>
    <property type="match status" value="1"/>
</dbReference>
<dbReference type="FunFam" id="3.30.160.20:FF:000027">
    <property type="entry name" value="Peptide chain release factor 1"/>
    <property type="match status" value="1"/>
</dbReference>
<keyword evidence="3" id="KW-0963">Cytoplasm</keyword>
<dbReference type="PROSITE" id="PS51375">
    <property type="entry name" value="PPR"/>
    <property type="match status" value="6"/>
</dbReference>
<dbReference type="OrthoDB" id="2019491at2759"/>
<dbReference type="InterPro" id="IPR002885">
    <property type="entry name" value="PPR_rpt"/>
</dbReference>
<feature type="repeat" description="PPR" evidence="6">
    <location>
        <begin position="84"/>
        <end position="119"/>
    </location>
</feature>
<dbReference type="InterPro" id="IPR045853">
    <property type="entry name" value="Pep_chain_release_fac_I_sf"/>
</dbReference>
<dbReference type="Gene3D" id="3.30.70.1660">
    <property type="match status" value="1"/>
</dbReference>
<dbReference type="EMBL" id="JAGGNH010000004">
    <property type="protein sequence ID" value="KAJ0976229.1"/>
    <property type="molecule type" value="Genomic_DNA"/>
</dbReference>
<evidence type="ECO:0000313" key="10">
    <source>
        <dbReference type="Proteomes" id="UP001085076"/>
    </source>
</evidence>
<evidence type="ECO:0000256" key="6">
    <source>
        <dbReference type="PROSITE-ProRule" id="PRU00708"/>
    </source>
</evidence>
<feature type="coiled-coil region" evidence="7">
    <location>
        <begin position="324"/>
        <end position="375"/>
    </location>
</feature>
<dbReference type="InterPro" id="IPR011990">
    <property type="entry name" value="TPR-like_helical_dom_sf"/>
</dbReference>
<feature type="repeat" description="PPR" evidence="6">
    <location>
        <begin position="120"/>
        <end position="154"/>
    </location>
</feature>
<protein>
    <recommendedName>
        <fullName evidence="8">Prokaryotic-type class I peptide chain release factors domain-containing protein</fullName>
    </recommendedName>
</protein>
<dbReference type="GO" id="GO:0009658">
    <property type="term" value="P:chloroplast organization"/>
    <property type="evidence" value="ECO:0007669"/>
    <property type="project" value="TreeGrafter"/>
</dbReference>
<feature type="domain" description="Prokaryotic-type class I peptide chain release factors" evidence="8">
    <location>
        <begin position="531"/>
        <end position="547"/>
    </location>
</feature>
<proteinExistence type="inferred from homology"/>
<dbReference type="InterPro" id="IPR050057">
    <property type="entry name" value="Prokaryotic/Mito_RF"/>
</dbReference>
<dbReference type="InterPro" id="IPR000352">
    <property type="entry name" value="Pep_chain_release_fac_I"/>
</dbReference>
<keyword evidence="2" id="KW-0488">Methylation</keyword>
<feature type="repeat" description="PPR" evidence="6">
    <location>
        <begin position="49"/>
        <end position="83"/>
    </location>
</feature>
<dbReference type="GO" id="GO:0003747">
    <property type="term" value="F:translation release factor activity"/>
    <property type="evidence" value="ECO:0007669"/>
    <property type="project" value="InterPro"/>
</dbReference>
<gene>
    <name evidence="9" type="ORF">J5N97_018194</name>
</gene>
<keyword evidence="7" id="KW-0175">Coiled coil</keyword>
<feature type="repeat" description="PPR" evidence="6">
    <location>
        <begin position="190"/>
        <end position="220"/>
    </location>
</feature>
<evidence type="ECO:0000256" key="7">
    <source>
        <dbReference type="SAM" id="Coils"/>
    </source>
</evidence>
<feature type="repeat" description="PPR" evidence="6">
    <location>
        <begin position="14"/>
        <end position="48"/>
    </location>
</feature>
<reference evidence="9" key="1">
    <citation type="submission" date="2021-03" db="EMBL/GenBank/DDBJ databases">
        <authorList>
            <person name="Li Z."/>
            <person name="Yang C."/>
        </authorList>
    </citation>
    <scope>NUCLEOTIDE SEQUENCE</scope>
    <source>
        <strain evidence="9">Dzin_1.0</strain>
        <tissue evidence="9">Leaf</tissue>
    </source>
</reference>
<dbReference type="Proteomes" id="UP001085076">
    <property type="component" value="Miscellaneous, Linkage group lg04"/>
</dbReference>
<dbReference type="GO" id="GO:0009507">
    <property type="term" value="C:chloroplast"/>
    <property type="evidence" value="ECO:0007669"/>
    <property type="project" value="TreeGrafter"/>
</dbReference>
<dbReference type="PROSITE" id="PS00745">
    <property type="entry name" value="RF_PROK_I"/>
    <property type="match status" value="1"/>
</dbReference>
<dbReference type="PANTHER" id="PTHR43804">
    <property type="entry name" value="LD18447P"/>
    <property type="match status" value="1"/>
</dbReference>
<dbReference type="Pfam" id="PF17177">
    <property type="entry name" value="PPR_long"/>
    <property type="match status" value="1"/>
</dbReference>
<dbReference type="Pfam" id="PF03462">
    <property type="entry name" value="PCRF"/>
    <property type="match status" value="1"/>
</dbReference>
<dbReference type="PANTHER" id="PTHR43804:SF8">
    <property type="entry name" value="PEPTIDE CHAIN RELEASE FACTOR APG3, CHLOROPLASTIC"/>
    <property type="match status" value="1"/>
</dbReference>
<evidence type="ECO:0000256" key="4">
    <source>
        <dbReference type="ARBA" id="ARBA00022737"/>
    </source>
</evidence>
<name>A0A9D5CNC5_9LILI</name>
<dbReference type="FunFam" id="3.30.70.1660:FF:000002">
    <property type="entry name" value="Peptide chain release factor 1"/>
    <property type="match status" value="1"/>
</dbReference>
<dbReference type="GO" id="GO:0010027">
    <property type="term" value="P:thylakoid membrane organization"/>
    <property type="evidence" value="ECO:0007669"/>
    <property type="project" value="TreeGrafter"/>
</dbReference>
<dbReference type="SMART" id="SM00937">
    <property type="entry name" value="PCRF"/>
    <property type="match status" value="1"/>
</dbReference>
<comment type="caution">
    <text evidence="9">The sequence shown here is derived from an EMBL/GenBank/DDBJ whole genome shotgun (WGS) entry which is preliminary data.</text>
</comment>
<dbReference type="Gene3D" id="6.10.140.1950">
    <property type="match status" value="1"/>
</dbReference>
<dbReference type="Pfam" id="PF00472">
    <property type="entry name" value="RF-1"/>
    <property type="match status" value="1"/>
</dbReference>
<reference evidence="9" key="2">
    <citation type="journal article" date="2022" name="Hortic Res">
        <title>The genome of Dioscorea zingiberensis sheds light on the biosynthesis, origin and evolution of the medicinally important diosgenin saponins.</title>
        <authorList>
            <person name="Li Y."/>
            <person name="Tan C."/>
            <person name="Li Z."/>
            <person name="Guo J."/>
            <person name="Li S."/>
            <person name="Chen X."/>
            <person name="Wang C."/>
            <person name="Dai X."/>
            <person name="Yang H."/>
            <person name="Song W."/>
            <person name="Hou L."/>
            <person name="Xu J."/>
            <person name="Tong Z."/>
            <person name="Xu A."/>
            <person name="Yuan X."/>
            <person name="Wang W."/>
            <person name="Yang Q."/>
            <person name="Chen L."/>
            <person name="Sun Z."/>
            <person name="Wang K."/>
            <person name="Pan B."/>
            <person name="Chen J."/>
            <person name="Bao Y."/>
            <person name="Liu F."/>
            <person name="Qi X."/>
            <person name="Gang D.R."/>
            <person name="Wen J."/>
            <person name="Li J."/>
        </authorList>
    </citation>
    <scope>NUCLEOTIDE SEQUENCE</scope>
    <source>
        <strain evidence="9">Dzin_1.0</strain>
    </source>
</reference>
<dbReference type="InterPro" id="IPR033443">
    <property type="entry name" value="PROP1-like_PPR_dom"/>
</dbReference>
<evidence type="ECO:0000256" key="5">
    <source>
        <dbReference type="ARBA" id="ARBA00022917"/>
    </source>
</evidence>
<dbReference type="NCBIfam" id="TIGR00756">
    <property type="entry name" value="PPR"/>
    <property type="match status" value="5"/>
</dbReference>
<organism evidence="9 10">
    <name type="scientific">Dioscorea zingiberensis</name>
    <dbReference type="NCBI Taxonomy" id="325984"/>
    <lineage>
        <taxon>Eukaryota</taxon>
        <taxon>Viridiplantae</taxon>
        <taxon>Streptophyta</taxon>
        <taxon>Embryophyta</taxon>
        <taxon>Tracheophyta</taxon>
        <taxon>Spermatophyta</taxon>
        <taxon>Magnoliopsida</taxon>
        <taxon>Liliopsida</taxon>
        <taxon>Dioscoreales</taxon>
        <taxon>Dioscoreaceae</taxon>
        <taxon>Dioscorea</taxon>
    </lineage>
</organism>
<keyword evidence="10" id="KW-1185">Reference proteome</keyword>
<evidence type="ECO:0000259" key="8">
    <source>
        <dbReference type="PROSITE" id="PS00745"/>
    </source>
</evidence>
<evidence type="ECO:0000256" key="2">
    <source>
        <dbReference type="ARBA" id="ARBA00022481"/>
    </source>
</evidence>
<dbReference type="Pfam" id="PF13041">
    <property type="entry name" value="PPR_2"/>
    <property type="match status" value="1"/>
</dbReference>
<comment type="similarity">
    <text evidence="1">Belongs to the prokaryotic/mitochondrial release factor family.</text>
</comment>
<evidence type="ECO:0000313" key="9">
    <source>
        <dbReference type="EMBL" id="KAJ0976229.1"/>
    </source>
</evidence>
<evidence type="ECO:0000256" key="3">
    <source>
        <dbReference type="ARBA" id="ARBA00022490"/>
    </source>
</evidence>
<dbReference type="AlphaFoldDB" id="A0A9D5CNC5"/>
<keyword evidence="4" id="KW-0677">Repeat</keyword>
<accession>A0A9D5CNC5</accession>